<dbReference type="AlphaFoldDB" id="A0AA47M638"/>
<protein>
    <submittedName>
        <fullName evidence="1">Uncharacterized protein</fullName>
    </submittedName>
</protein>
<dbReference type="PANTHER" id="PTHR47510">
    <property type="entry name" value="REVERSE TRANSCRIPTASE DOMAIN-CONTAINING PROTEIN"/>
    <property type="match status" value="1"/>
</dbReference>
<evidence type="ECO:0000313" key="1">
    <source>
        <dbReference type="EMBL" id="KAK0134274.1"/>
    </source>
</evidence>
<dbReference type="Proteomes" id="UP001174136">
    <property type="component" value="Unassembled WGS sequence"/>
</dbReference>
<sequence length="89" mass="9496">MPALPSGDLGESLQVTQAQVSRSLQQVNPRKAAGPDGVSPRVLKACAAELAEVYTDIFNSSLAQAVVPLLFKKIHNHTGPQEATHNLHE</sequence>
<organism evidence="1 2">
    <name type="scientific">Merluccius polli</name>
    <name type="common">Benguela hake</name>
    <name type="synonym">Merluccius cadenati</name>
    <dbReference type="NCBI Taxonomy" id="89951"/>
    <lineage>
        <taxon>Eukaryota</taxon>
        <taxon>Metazoa</taxon>
        <taxon>Chordata</taxon>
        <taxon>Craniata</taxon>
        <taxon>Vertebrata</taxon>
        <taxon>Euteleostomi</taxon>
        <taxon>Actinopterygii</taxon>
        <taxon>Neopterygii</taxon>
        <taxon>Teleostei</taxon>
        <taxon>Neoteleostei</taxon>
        <taxon>Acanthomorphata</taxon>
        <taxon>Zeiogadaria</taxon>
        <taxon>Gadariae</taxon>
        <taxon>Gadiformes</taxon>
        <taxon>Gadoidei</taxon>
        <taxon>Merlucciidae</taxon>
        <taxon>Merluccius</taxon>
    </lineage>
</organism>
<evidence type="ECO:0000313" key="2">
    <source>
        <dbReference type="Proteomes" id="UP001174136"/>
    </source>
</evidence>
<gene>
    <name evidence="1" type="ORF">N1851_030154</name>
</gene>
<keyword evidence="2" id="KW-1185">Reference proteome</keyword>
<proteinExistence type="predicted"/>
<accession>A0AA47M638</accession>
<reference evidence="1" key="1">
    <citation type="journal article" date="2023" name="Front. Mar. Sci.">
        <title>A new Merluccius polli reference genome to investigate the effects of global change in West African waters.</title>
        <authorList>
            <person name="Mateo J.L."/>
            <person name="Blanco-Fernandez C."/>
            <person name="Garcia-Vazquez E."/>
            <person name="Machado-Schiaffino G."/>
        </authorList>
    </citation>
    <scope>NUCLEOTIDE SEQUENCE</scope>
    <source>
        <strain evidence="1">C29</strain>
        <tissue evidence="1">Fin</tissue>
    </source>
</reference>
<comment type="caution">
    <text evidence="1">The sequence shown here is derived from an EMBL/GenBank/DDBJ whole genome shotgun (WGS) entry which is preliminary data.</text>
</comment>
<name>A0AA47M638_MERPO</name>
<dbReference type="PANTHER" id="PTHR47510:SF3">
    <property type="entry name" value="ENDO_EXONUCLEASE_PHOSPHATASE DOMAIN-CONTAINING PROTEIN"/>
    <property type="match status" value="1"/>
</dbReference>
<dbReference type="EMBL" id="JAOPHQ010005717">
    <property type="protein sequence ID" value="KAK0134274.1"/>
    <property type="molecule type" value="Genomic_DNA"/>
</dbReference>